<dbReference type="Proteomes" id="UP000316079">
    <property type="component" value="Unassembled WGS sequence"/>
</dbReference>
<organism evidence="2 3">
    <name type="scientific">Danionella cerebrum</name>
    <dbReference type="NCBI Taxonomy" id="2873325"/>
    <lineage>
        <taxon>Eukaryota</taxon>
        <taxon>Metazoa</taxon>
        <taxon>Chordata</taxon>
        <taxon>Craniata</taxon>
        <taxon>Vertebrata</taxon>
        <taxon>Euteleostomi</taxon>
        <taxon>Actinopterygii</taxon>
        <taxon>Neopterygii</taxon>
        <taxon>Teleostei</taxon>
        <taxon>Ostariophysi</taxon>
        <taxon>Cypriniformes</taxon>
        <taxon>Danionidae</taxon>
        <taxon>Danioninae</taxon>
        <taxon>Danionella</taxon>
    </lineage>
</organism>
<comment type="caution">
    <text evidence="2">The sequence shown here is derived from an EMBL/GenBank/DDBJ whole genome shotgun (WGS) entry which is preliminary data.</text>
</comment>
<name>A0A553RFG8_9TELE</name>
<gene>
    <name evidence="2" type="ORF">DNTS_007795</name>
</gene>
<sequence length="251" mass="27665">MPKGGGSKTPQLEDFPLSTDMVEKQGGKKSGRDLCEMASMLDLNIGCLLMVGFWQEWACAALKRLVEIVGVCDGFQLSMGLERFRLLLSDVCASVHSDKDKGLSNKTPKLDRSDGVKEMKEKAPKRKLPFTVGANGDQKDSDTVPLSSSARKPQEHSGHLLRSFPPSPSSCLHLTGLLITFAELSYAPDVYVALSHTSIFFSRSHYRVVFWANARHDLRFLHSGIEQTADELCRESVMDKGGGSGFADKRR</sequence>
<evidence type="ECO:0000313" key="3">
    <source>
        <dbReference type="Proteomes" id="UP000316079"/>
    </source>
</evidence>
<dbReference type="EMBL" id="SRMA01024205">
    <property type="protein sequence ID" value="TRZ00920.1"/>
    <property type="molecule type" value="Genomic_DNA"/>
</dbReference>
<feature type="region of interest" description="Disordered" evidence="1">
    <location>
        <begin position="1"/>
        <end position="28"/>
    </location>
</feature>
<dbReference type="STRING" id="623744.A0A553RFG8"/>
<reference evidence="2 3" key="1">
    <citation type="journal article" date="2019" name="Sci. Data">
        <title>Hybrid genome assembly and annotation of Danionella translucida.</title>
        <authorList>
            <person name="Kadobianskyi M."/>
            <person name="Schulze L."/>
            <person name="Schuelke M."/>
            <person name="Judkewitz B."/>
        </authorList>
    </citation>
    <scope>NUCLEOTIDE SEQUENCE [LARGE SCALE GENOMIC DNA]</scope>
    <source>
        <strain evidence="2 3">Bolton</strain>
    </source>
</reference>
<dbReference type="OrthoDB" id="5806726at2759"/>
<proteinExistence type="predicted"/>
<protein>
    <submittedName>
        <fullName evidence="2">Uncharacterized protein</fullName>
    </submittedName>
</protein>
<evidence type="ECO:0000256" key="1">
    <source>
        <dbReference type="SAM" id="MobiDB-lite"/>
    </source>
</evidence>
<dbReference type="PANTHER" id="PTHR24145:SF3">
    <property type="entry name" value="ANKYRIN REPEAT DOMAIN-CONTAINING PROTEIN 11"/>
    <property type="match status" value="1"/>
</dbReference>
<dbReference type="AlphaFoldDB" id="A0A553RFG8"/>
<feature type="compositionally biased region" description="Basic and acidic residues" evidence="1">
    <location>
        <begin position="97"/>
        <end position="122"/>
    </location>
</feature>
<evidence type="ECO:0000313" key="2">
    <source>
        <dbReference type="EMBL" id="TRZ00920.1"/>
    </source>
</evidence>
<feature type="region of interest" description="Disordered" evidence="1">
    <location>
        <begin position="97"/>
        <end position="162"/>
    </location>
</feature>
<dbReference type="InterPro" id="IPR042636">
    <property type="entry name" value="ANKRD11"/>
</dbReference>
<dbReference type="PANTHER" id="PTHR24145">
    <property type="entry name" value="ANKYRIN REPEAT DOMAIN-CONTAINING PROTEIN 11"/>
    <property type="match status" value="1"/>
</dbReference>
<accession>A0A553RFG8</accession>
<keyword evidence="3" id="KW-1185">Reference proteome</keyword>
<dbReference type="GO" id="GO:0009653">
    <property type="term" value="P:anatomical structure morphogenesis"/>
    <property type="evidence" value="ECO:0007669"/>
    <property type="project" value="TreeGrafter"/>
</dbReference>